<dbReference type="PROSITE" id="PS50082">
    <property type="entry name" value="WD_REPEATS_2"/>
    <property type="match status" value="1"/>
</dbReference>
<keyword evidence="1" id="KW-0853">WD repeat</keyword>
<evidence type="ECO:0000259" key="3">
    <source>
        <dbReference type="Pfam" id="PF10313"/>
    </source>
</evidence>
<gene>
    <name evidence="4" type="ORF">CcCBS67573_g08589</name>
</gene>
<dbReference type="InterPro" id="IPR001680">
    <property type="entry name" value="WD40_rpt"/>
</dbReference>
<proteinExistence type="predicted"/>
<dbReference type="SUPFAM" id="SSF50978">
    <property type="entry name" value="WD40 repeat-like"/>
    <property type="match status" value="1"/>
</dbReference>
<dbReference type="PANTHER" id="PTHR43991">
    <property type="entry name" value="WD REPEAT PROTEIN (AFU_ORTHOLOGUE AFUA_8G05640)-RELATED"/>
    <property type="match status" value="1"/>
</dbReference>
<dbReference type="InterPro" id="IPR036322">
    <property type="entry name" value="WD40_repeat_dom_sf"/>
</dbReference>
<dbReference type="Gene3D" id="2.130.10.10">
    <property type="entry name" value="YVTN repeat-like/Quinoprotein amine dehydrogenase"/>
    <property type="match status" value="1"/>
</dbReference>
<dbReference type="AlphaFoldDB" id="A0A507EK56"/>
<dbReference type="OrthoDB" id="64353at2759"/>
<comment type="caution">
    <text evidence="4">The sequence shown here is derived from an EMBL/GenBank/DDBJ whole genome shotgun (WGS) entry which is preliminary data.</text>
</comment>
<keyword evidence="2" id="KW-0812">Transmembrane</keyword>
<organism evidence="4 5">
    <name type="scientific">Chytriomyces confervae</name>
    <dbReference type="NCBI Taxonomy" id="246404"/>
    <lineage>
        <taxon>Eukaryota</taxon>
        <taxon>Fungi</taxon>
        <taxon>Fungi incertae sedis</taxon>
        <taxon>Chytridiomycota</taxon>
        <taxon>Chytridiomycota incertae sedis</taxon>
        <taxon>Chytridiomycetes</taxon>
        <taxon>Chytridiales</taxon>
        <taxon>Chytriomycetaceae</taxon>
        <taxon>Chytriomyces</taxon>
    </lineage>
</organism>
<sequence>MRSPIFEQATDSDLPLFVFYFFFLFIFFFFSFDRQLRDLVSCPNTRKEFYFVNQNNVHGYNTDTQTTTTVLKDLTYSPTSMTTGEGYIAAGGQRSQLTVRQLATNWFAQATVGGSINNAMTISAYHNQARLLICNNDETIKVYSLPSLQRITSISLPTAVNYCSVSPDGRKLCAVGDSNQVFLYDVGPGGSYQRVQSLTAVSDACFSCAWNQSSDKFAVATQDGFACVWDIRSTEKVAKLPTKQNPQVKGAARSIKFSPSGSIDLLLFSEHVSYVNLVDARTFNECQSIRVAPPHCDQHISGVSYSPDSKSIFVGLETTVLEYDVDTMSRRSFPEGSII</sequence>
<name>A0A507EK56_9FUNG</name>
<dbReference type="Pfam" id="PF10313">
    <property type="entry name" value="DUF2415"/>
    <property type="match status" value="1"/>
</dbReference>
<dbReference type="InterPro" id="IPR015943">
    <property type="entry name" value="WD40/YVTN_repeat-like_dom_sf"/>
</dbReference>
<reference evidence="4 5" key="1">
    <citation type="journal article" date="2019" name="Sci. Rep.">
        <title>Comparative genomics of chytrid fungi reveal insights into the obligate biotrophic and pathogenic lifestyle of Synchytrium endobioticum.</title>
        <authorList>
            <person name="van de Vossenberg B.T.L.H."/>
            <person name="Warris S."/>
            <person name="Nguyen H.D.T."/>
            <person name="van Gent-Pelzer M.P.E."/>
            <person name="Joly D.L."/>
            <person name="van de Geest H.C."/>
            <person name="Bonants P.J.M."/>
            <person name="Smith D.S."/>
            <person name="Levesque C.A."/>
            <person name="van der Lee T.A.J."/>
        </authorList>
    </citation>
    <scope>NUCLEOTIDE SEQUENCE [LARGE SCALE GENOMIC DNA]</scope>
    <source>
        <strain evidence="4 5">CBS 675.73</strain>
    </source>
</reference>
<feature type="domain" description="DUF2415" evidence="3">
    <location>
        <begin position="250"/>
        <end position="287"/>
    </location>
</feature>
<dbReference type="PANTHER" id="PTHR43991:SF9">
    <property type="entry name" value="DUF2415 DOMAIN-CONTAINING PROTEIN"/>
    <property type="match status" value="1"/>
</dbReference>
<evidence type="ECO:0000256" key="1">
    <source>
        <dbReference type="PROSITE-ProRule" id="PRU00221"/>
    </source>
</evidence>
<feature type="transmembrane region" description="Helical" evidence="2">
    <location>
        <begin position="12"/>
        <end position="32"/>
    </location>
</feature>
<dbReference type="STRING" id="246404.A0A507EK56"/>
<keyword evidence="5" id="KW-1185">Reference proteome</keyword>
<evidence type="ECO:0000313" key="5">
    <source>
        <dbReference type="Proteomes" id="UP000320333"/>
    </source>
</evidence>
<dbReference type="SMART" id="SM00320">
    <property type="entry name" value="WD40"/>
    <property type="match status" value="4"/>
</dbReference>
<keyword evidence="2" id="KW-1133">Transmembrane helix</keyword>
<dbReference type="Proteomes" id="UP000320333">
    <property type="component" value="Unassembled WGS sequence"/>
</dbReference>
<dbReference type="EMBL" id="QEAP01000584">
    <property type="protein sequence ID" value="TPX63775.1"/>
    <property type="molecule type" value="Genomic_DNA"/>
</dbReference>
<feature type="repeat" description="WD" evidence="1">
    <location>
        <begin position="198"/>
        <end position="239"/>
    </location>
</feature>
<protein>
    <recommendedName>
        <fullName evidence="3">DUF2415 domain-containing protein</fullName>
    </recommendedName>
</protein>
<dbReference type="InterPro" id="IPR019417">
    <property type="entry name" value="DUF2415"/>
</dbReference>
<evidence type="ECO:0000256" key="2">
    <source>
        <dbReference type="SAM" id="Phobius"/>
    </source>
</evidence>
<evidence type="ECO:0000313" key="4">
    <source>
        <dbReference type="EMBL" id="TPX63775.1"/>
    </source>
</evidence>
<keyword evidence="2" id="KW-0472">Membrane</keyword>
<dbReference type="Pfam" id="PF00400">
    <property type="entry name" value="WD40"/>
    <property type="match status" value="1"/>
</dbReference>
<accession>A0A507EK56</accession>